<feature type="region of interest" description="Disordered" evidence="2">
    <location>
        <begin position="36"/>
        <end position="65"/>
    </location>
</feature>
<dbReference type="GO" id="GO:0003723">
    <property type="term" value="F:RNA binding"/>
    <property type="evidence" value="ECO:0007669"/>
    <property type="project" value="InterPro"/>
</dbReference>
<dbReference type="InterPro" id="IPR000504">
    <property type="entry name" value="RRM_dom"/>
</dbReference>
<dbReference type="VEuPathDB" id="TriTrypDB:TEOVI_000215100"/>
<feature type="region of interest" description="Disordered" evidence="2">
    <location>
        <begin position="371"/>
        <end position="403"/>
    </location>
</feature>
<dbReference type="Gene3D" id="3.30.70.330">
    <property type="match status" value="1"/>
</dbReference>
<dbReference type="CDD" id="cd00590">
    <property type="entry name" value="RRM_SF"/>
    <property type="match status" value="1"/>
</dbReference>
<gene>
    <name evidence="4" type="ORF">TEOVI_000215100</name>
</gene>
<name>A0A1G4IE84_TRYEQ</name>
<proteinExistence type="predicted"/>
<dbReference type="GeneID" id="92376091"/>
<evidence type="ECO:0000313" key="4">
    <source>
        <dbReference type="EMBL" id="SCU70577.1"/>
    </source>
</evidence>
<dbReference type="AlphaFoldDB" id="A0A1G4IE84"/>
<comment type="caution">
    <text evidence="4">The sequence shown here is derived from an EMBL/GenBank/DDBJ whole genome shotgun (WGS) entry which is preliminary data.</text>
</comment>
<dbReference type="RefSeq" id="XP_067081363.1">
    <property type="nucleotide sequence ID" value="XM_067225262.1"/>
</dbReference>
<evidence type="ECO:0000256" key="2">
    <source>
        <dbReference type="SAM" id="MobiDB-lite"/>
    </source>
</evidence>
<organism evidence="4 5">
    <name type="scientific">Trypanosoma equiperdum</name>
    <dbReference type="NCBI Taxonomy" id="5694"/>
    <lineage>
        <taxon>Eukaryota</taxon>
        <taxon>Discoba</taxon>
        <taxon>Euglenozoa</taxon>
        <taxon>Kinetoplastea</taxon>
        <taxon>Metakinetoplastina</taxon>
        <taxon>Trypanosomatida</taxon>
        <taxon>Trypanosomatidae</taxon>
        <taxon>Trypanosoma</taxon>
    </lineage>
</organism>
<sequence>MRFVCLFSRTGRRLFLVTPAARAPMYCTRLLHLSTTSTPSPPTPLASSAAPQEQRSQQPPHGGELGELLARLNDQLERVTGKSAVIEGTIQQQVAQVSLMQRQQAVLERRIVALEEEAARTQQQIAESTRIASDVSLQHHNVDALVRQMEKLVLKALSPSISENGNGSSNSLSADEDHTTESGGVNLSVGERQPGAPSVASDVHAGSLTPLHVTISSSSPSHPPSTVISDIGRRVSVLSTRLEALQARMEQLTAEKLVTNVVQPHLKSAKVDVASAAVSRAASKAVKDAGVNGNESAGSPVSAKSLSALLRNTGAFPFKDNAGVTRIGSQKVVVRGIPVNVGASEVRDMFSRVGPVLSCVLRPTSVASGETSLRGARYRSQQHEEEEGDKEQTSKQESSTSCTSVLGKRERTFEVTFLAVEHAVRAVLELDGYQLQGDCVLSVVPSVSVDILTAVQELERESEKK</sequence>
<feature type="coiled-coil region" evidence="1">
    <location>
        <begin position="97"/>
        <end position="131"/>
    </location>
</feature>
<reference evidence="4" key="1">
    <citation type="submission" date="2016-09" db="EMBL/GenBank/DDBJ databases">
        <authorList>
            <person name="Hebert L."/>
            <person name="Moumen B."/>
        </authorList>
    </citation>
    <scope>NUCLEOTIDE SEQUENCE [LARGE SCALE GENOMIC DNA]</scope>
    <source>
        <strain evidence="4">OVI</strain>
    </source>
</reference>
<evidence type="ECO:0000256" key="1">
    <source>
        <dbReference type="SAM" id="Coils"/>
    </source>
</evidence>
<dbReference type="InterPro" id="IPR035979">
    <property type="entry name" value="RBD_domain_sf"/>
</dbReference>
<evidence type="ECO:0000259" key="3">
    <source>
        <dbReference type="SMART" id="SM00360"/>
    </source>
</evidence>
<evidence type="ECO:0000313" key="5">
    <source>
        <dbReference type="Proteomes" id="UP000195570"/>
    </source>
</evidence>
<feature type="compositionally biased region" description="Low complexity" evidence="2">
    <location>
        <begin position="160"/>
        <end position="173"/>
    </location>
</feature>
<accession>A0A1G4IE84</accession>
<dbReference type="InterPro" id="IPR012677">
    <property type="entry name" value="Nucleotide-bd_a/b_plait_sf"/>
</dbReference>
<feature type="region of interest" description="Disordered" evidence="2">
    <location>
        <begin position="160"/>
        <end position="203"/>
    </location>
</feature>
<protein>
    <submittedName>
        <fullName evidence="4">RNA-binding protein, putative</fullName>
    </submittedName>
</protein>
<keyword evidence="5" id="KW-1185">Reference proteome</keyword>
<dbReference type="SUPFAM" id="SSF54928">
    <property type="entry name" value="RNA-binding domain, RBD"/>
    <property type="match status" value="1"/>
</dbReference>
<feature type="domain" description="RRM" evidence="3">
    <location>
        <begin position="331"/>
        <end position="444"/>
    </location>
</feature>
<keyword evidence="1" id="KW-0175">Coiled coil</keyword>
<dbReference type="Proteomes" id="UP000195570">
    <property type="component" value="Unassembled WGS sequence"/>
</dbReference>
<dbReference type="SMART" id="SM00360">
    <property type="entry name" value="RRM"/>
    <property type="match status" value="1"/>
</dbReference>
<dbReference type="EMBL" id="CZPT02001483">
    <property type="protein sequence ID" value="SCU70577.1"/>
    <property type="molecule type" value="Genomic_DNA"/>
</dbReference>